<dbReference type="PANTHER" id="PTHR12558:SF13">
    <property type="entry name" value="CELL DIVISION CYCLE PROTEIN 27 HOMOLOG"/>
    <property type="match status" value="1"/>
</dbReference>
<dbReference type="SUPFAM" id="SSF48452">
    <property type="entry name" value="TPR-like"/>
    <property type="match status" value="1"/>
</dbReference>
<evidence type="ECO:0000256" key="1">
    <source>
        <dbReference type="ARBA" id="ARBA00022737"/>
    </source>
</evidence>
<dbReference type="Pfam" id="PF13432">
    <property type="entry name" value="TPR_16"/>
    <property type="match status" value="1"/>
</dbReference>
<name>A0A0H4I3L7_9GAMM</name>
<dbReference type="RefSeq" id="WP_048385195.1">
    <property type="nucleotide sequence ID" value="NZ_CP011494.1"/>
</dbReference>
<proteinExistence type="predicted"/>
<organism evidence="5 6">
    <name type="scientific">Marinobacter psychrophilus</name>
    <dbReference type="NCBI Taxonomy" id="330734"/>
    <lineage>
        <taxon>Bacteria</taxon>
        <taxon>Pseudomonadati</taxon>
        <taxon>Pseudomonadota</taxon>
        <taxon>Gammaproteobacteria</taxon>
        <taxon>Pseudomonadales</taxon>
        <taxon>Marinobacteraceae</taxon>
        <taxon>Marinobacter</taxon>
    </lineage>
</organism>
<feature type="repeat" description="TPR" evidence="3">
    <location>
        <begin position="146"/>
        <end position="179"/>
    </location>
</feature>
<protein>
    <submittedName>
        <fullName evidence="5">Pilus assembly protein PilW</fullName>
    </submittedName>
</protein>
<dbReference type="SMART" id="SM00028">
    <property type="entry name" value="TPR"/>
    <property type="match status" value="4"/>
</dbReference>
<evidence type="ECO:0000256" key="2">
    <source>
        <dbReference type="ARBA" id="ARBA00022803"/>
    </source>
</evidence>
<dbReference type="InterPro" id="IPR019734">
    <property type="entry name" value="TPR_rpt"/>
</dbReference>
<dbReference type="Gene3D" id="1.25.40.10">
    <property type="entry name" value="Tetratricopeptide repeat domain"/>
    <property type="match status" value="1"/>
</dbReference>
<feature type="chain" id="PRO_5005206044" evidence="4">
    <location>
        <begin position="28"/>
        <end position="267"/>
    </location>
</feature>
<dbReference type="STRING" id="330734.ABA45_08020"/>
<evidence type="ECO:0000313" key="5">
    <source>
        <dbReference type="EMBL" id="AKO52378.1"/>
    </source>
</evidence>
<feature type="repeat" description="TPR" evidence="3">
    <location>
        <begin position="42"/>
        <end position="75"/>
    </location>
</feature>
<dbReference type="PATRIC" id="fig|330734.3.peg.1685"/>
<dbReference type="KEGG" id="mpq:ABA45_08020"/>
<dbReference type="PANTHER" id="PTHR12558">
    <property type="entry name" value="CELL DIVISION CYCLE 16,23,27"/>
    <property type="match status" value="1"/>
</dbReference>
<dbReference type="Pfam" id="PF07719">
    <property type="entry name" value="TPR_2"/>
    <property type="match status" value="1"/>
</dbReference>
<dbReference type="InterPro" id="IPR013360">
    <property type="entry name" value="Pilus_4_PilW"/>
</dbReference>
<evidence type="ECO:0000313" key="6">
    <source>
        <dbReference type="Proteomes" id="UP000036406"/>
    </source>
</evidence>
<evidence type="ECO:0000256" key="3">
    <source>
        <dbReference type="PROSITE-ProRule" id="PRU00339"/>
    </source>
</evidence>
<keyword evidence="2 3" id="KW-0802">TPR repeat</keyword>
<dbReference type="Proteomes" id="UP000036406">
    <property type="component" value="Chromosome"/>
</dbReference>
<accession>A0A0H4I3L7</accession>
<dbReference type="Pfam" id="PF13181">
    <property type="entry name" value="TPR_8"/>
    <property type="match status" value="1"/>
</dbReference>
<keyword evidence="4" id="KW-0732">Signal</keyword>
<sequence length="267" mass="29829">MVNQFVSARFMMLLMLVAAMLSGCVTTTDSRFAREADRQKALADYVQLASAYIGQGNFERARHHLERALEIDSKNSPALAAKGLVFASEGEPELAESNFRRSISADSKNTRANVYYGAFLYGQGRMEEARDQFAKASGDTGYQDRGSVFFNLGMTQEQLGDLSSAVSSYRRATELTRSDPKTLLALSRVLLETGDVKSADFYYSRLLTIMQRSDRLQHSSESLLVGVRIARLLDKRDQEASLALMLRNNFPESAELRQYKVLMSNGQ</sequence>
<reference evidence="5 6" key="1">
    <citation type="submission" date="2015-05" db="EMBL/GenBank/DDBJ databases">
        <title>Complete genome of Marinobacter psychrophilus strain 20041T isolated from sea-ice of the Canadian Basin.</title>
        <authorList>
            <person name="Song L."/>
            <person name="Ren L."/>
            <person name="Yu Y."/>
            <person name="Wang X."/>
        </authorList>
    </citation>
    <scope>NUCLEOTIDE SEQUENCE [LARGE SCALE GENOMIC DNA]</scope>
    <source>
        <strain evidence="5 6">20041</strain>
    </source>
</reference>
<dbReference type="InterPro" id="IPR013105">
    <property type="entry name" value="TPR_2"/>
</dbReference>
<gene>
    <name evidence="5" type="ORF">ABA45_08020</name>
</gene>
<keyword evidence="1" id="KW-0677">Repeat</keyword>
<dbReference type="EMBL" id="CP011494">
    <property type="protein sequence ID" value="AKO52378.1"/>
    <property type="molecule type" value="Genomic_DNA"/>
</dbReference>
<dbReference type="NCBIfam" id="TIGR02521">
    <property type="entry name" value="type_IV_pilW"/>
    <property type="match status" value="1"/>
</dbReference>
<keyword evidence="6" id="KW-1185">Reference proteome</keyword>
<dbReference type="InterPro" id="IPR011990">
    <property type="entry name" value="TPR-like_helical_dom_sf"/>
</dbReference>
<evidence type="ECO:0000256" key="4">
    <source>
        <dbReference type="SAM" id="SignalP"/>
    </source>
</evidence>
<dbReference type="PROSITE" id="PS50005">
    <property type="entry name" value="TPR"/>
    <property type="match status" value="2"/>
</dbReference>
<dbReference type="AlphaFoldDB" id="A0A0H4I3L7"/>
<feature type="signal peptide" evidence="4">
    <location>
        <begin position="1"/>
        <end position="27"/>
    </location>
</feature>